<keyword evidence="2" id="KW-0723">Serine/threonine-protein kinase</keyword>
<dbReference type="PROSITE" id="PS50011">
    <property type="entry name" value="PROTEIN_KINASE_DOM"/>
    <property type="match status" value="1"/>
</dbReference>
<keyword evidence="11" id="KW-1185">Reference proteome</keyword>
<evidence type="ECO:0000256" key="5">
    <source>
        <dbReference type="ARBA" id="ARBA00022777"/>
    </source>
</evidence>
<gene>
    <name evidence="10" type="ORF">UXQ13_21130</name>
</gene>
<feature type="domain" description="Protein kinase" evidence="9">
    <location>
        <begin position="17"/>
        <end position="279"/>
    </location>
</feature>
<name>A0ABU8EBR9_9ACTN</name>
<sequence>MTTPAEVGPGYRVAGRYRLDSRIAGGGMGAVWLATDERLGRQVAVKQVVLPVGVSPEAAAEQRARTMREGRIAARITHPHAISVYDVVDDGGSPWLVMEHLPSRSLAAVLSADGVLPVQQVAQIGAQLADALVATHAAGIVHRDVKPGNVLVGEGDRLEGLVKITDFGISHATGDVRLTQTGMVTGTPAFLSPEVARGEEPGAAGDVWSLGATLFTALEGDPPFGSSGNSLEQLYRVAAGQFDPPVRSGALTPVLEWMLTPDPAGRPSMTEVRDALAAIAAGSDGDVTAVLTARTPLKPVPPPPRDPTRTDLPAAAPTAPRSAPLPPRTPPRTSVSATPARRRSRTPLVLAALVAVLVLAGGGTWLALRDTGSGTAAAPTTTTATTTTDAPPPAVAPPTTAEQTTSAPPTTTEAPTTEPDVVTAAEVSQFVTDYYALLPDDPDSAYGLTGPTLQGVSSRGNYKSFWKRFDEVVLGPVSATDGSLVATAQVTFVEDDEEQVEQHQFTLVEGPDGTLLMDRDIPL</sequence>
<keyword evidence="8" id="KW-0472">Membrane</keyword>
<keyword evidence="8" id="KW-1133">Transmembrane helix</keyword>
<evidence type="ECO:0000256" key="3">
    <source>
        <dbReference type="ARBA" id="ARBA00022679"/>
    </source>
</evidence>
<dbReference type="Gene3D" id="3.30.200.20">
    <property type="entry name" value="Phosphorylase Kinase, domain 1"/>
    <property type="match status" value="1"/>
</dbReference>
<dbReference type="Gene3D" id="1.10.510.10">
    <property type="entry name" value="Transferase(Phosphotransferase) domain 1"/>
    <property type="match status" value="1"/>
</dbReference>
<dbReference type="CDD" id="cd14014">
    <property type="entry name" value="STKc_PknB_like"/>
    <property type="match status" value="1"/>
</dbReference>
<dbReference type="PROSITE" id="PS00108">
    <property type="entry name" value="PROTEIN_KINASE_ST"/>
    <property type="match status" value="1"/>
</dbReference>
<dbReference type="Proteomes" id="UP001373496">
    <property type="component" value="Unassembled WGS sequence"/>
</dbReference>
<keyword evidence="6" id="KW-0067">ATP-binding</keyword>
<feature type="transmembrane region" description="Helical" evidence="8">
    <location>
        <begin position="348"/>
        <end position="368"/>
    </location>
</feature>
<keyword evidence="8" id="KW-0812">Transmembrane</keyword>
<evidence type="ECO:0000256" key="6">
    <source>
        <dbReference type="ARBA" id="ARBA00022840"/>
    </source>
</evidence>
<dbReference type="SUPFAM" id="SSF56112">
    <property type="entry name" value="Protein kinase-like (PK-like)"/>
    <property type="match status" value="1"/>
</dbReference>
<evidence type="ECO:0000259" key="9">
    <source>
        <dbReference type="PROSITE" id="PS50011"/>
    </source>
</evidence>
<evidence type="ECO:0000256" key="1">
    <source>
        <dbReference type="ARBA" id="ARBA00012513"/>
    </source>
</evidence>
<keyword evidence="3 10" id="KW-0808">Transferase</keyword>
<organism evidence="10 11">
    <name type="scientific">Klenkia terrae</name>
    <dbReference type="NCBI Taxonomy" id="1052259"/>
    <lineage>
        <taxon>Bacteria</taxon>
        <taxon>Bacillati</taxon>
        <taxon>Actinomycetota</taxon>
        <taxon>Actinomycetes</taxon>
        <taxon>Geodermatophilales</taxon>
        <taxon>Geodermatophilaceae</taxon>
        <taxon>Klenkia</taxon>
    </lineage>
</organism>
<feature type="compositionally biased region" description="Low complexity" evidence="7">
    <location>
        <begin position="375"/>
        <end position="389"/>
    </location>
</feature>
<dbReference type="GO" id="GO:0004674">
    <property type="term" value="F:protein serine/threonine kinase activity"/>
    <property type="evidence" value="ECO:0007669"/>
    <property type="project" value="UniProtKB-EC"/>
</dbReference>
<evidence type="ECO:0000256" key="2">
    <source>
        <dbReference type="ARBA" id="ARBA00022527"/>
    </source>
</evidence>
<feature type="compositionally biased region" description="Low complexity" evidence="7">
    <location>
        <begin position="397"/>
        <end position="419"/>
    </location>
</feature>
<feature type="compositionally biased region" description="Low complexity" evidence="7">
    <location>
        <begin position="310"/>
        <end position="322"/>
    </location>
</feature>
<dbReference type="PANTHER" id="PTHR43289">
    <property type="entry name" value="MITOGEN-ACTIVATED PROTEIN KINASE KINASE KINASE 20-RELATED"/>
    <property type="match status" value="1"/>
</dbReference>
<feature type="region of interest" description="Disordered" evidence="7">
    <location>
        <begin position="371"/>
        <end position="420"/>
    </location>
</feature>
<proteinExistence type="predicted"/>
<dbReference type="SMART" id="SM00220">
    <property type="entry name" value="S_TKc"/>
    <property type="match status" value="1"/>
</dbReference>
<dbReference type="EC" id="2.7.11.1" evidence="1"/>
<dbReference type="RefSeq" id="WP_336392921.1">
    <property type="nucleotide sequence ID" value="NZ_JBAPLV010000033.1"/>
</dbReference>
<protein>
    <recommendedName>
        <fullName evidence="1">non-specific serine/threonine protein kinase</fullName>
        <ecNumber evidence="1">2.7.11.1</ecNumber>
    </recommendedName>
</protein>
<dbReference type="PANTHER" id="PTHR43289:SF6">
    <property type="entry name" value="SERINE_THREONINE-PROTEIN KINASE NEKL-3"/>
    <property type="match status" value="1"/>
</dbReference>
<evidence type="ECO:0000313" key="11">
    <source>
        <dbReference type="Proteomes" id="UP001373496"/>
    </source>
</evidence>
<evidence type="ECO:0000256" key="7">
    <source>
        <dbReference type="SAM" id="MobiDB-lite"/>
    </source>
</evidence>
<keyword evidence="5 10" id="KW-0418">Kinase</keyword>
<dbReference type="InterPro" id="IPR000719">
    <property type="entry name" value="Prot_kinase_dom"/>
</dbReference>
<keyword evidence="4" id="KW-0547">Nucleotide-binding</keyword>
<comment type="caution">
    <text evidence="10">The sequence shown here is derived from an EMBL/GenBank/DDBJ whole genome shotgun (WGS) entry which is preliminary data.</text>
</comment>
<feature type="region of interest" description="Disordered" evidence="7">
    <location>
        <begin position="293"/>
        <end position="343"/>
    </location>
</feature>
<dbReference type="InterPro" id="IPR008271">
    <property type="entry name" value="Ser/Thr_kinase_AS"/>
</dbReference>
<evidence type="ECO:0000256" key="8">
    <source>
        <dbReference type="SAM" id="Phobius"/>
    </source>
</evidence>
<evidence type="ECO:0000313" key="10">
    <source>
        <dbReference type="EMBL" id="MEI4280990.1"/>
    </source>
</evidence>
<evidence type="ECO:0000256" key="4">
    <source>
        <dbReference type="ARBA" id="ARBA00022741"/>
    </source>
</evidence>
<reference evidence="10 11" key="1">
    <citation type="submission" date="2024-03" db="EMBL/GenBank/DDBJ databases">
        <title>Draft genome sequence of Klenkia terrae.</title>
        <authorList>
            <person name="Duangmal K."/>
            <person name="Chantavorakit T."/>
        </authorList>
    </citation>
    <scope>NUCLEOTIDE SEQUENCE [LARGE SCALE GENOMIC DNA]</scope>
    <source>
        <strain evidence="10 11">JCM 17786</strain>
    </source>
</reference>
<dbReference type="EMBL" id="JBAPLV010000033">
    <property type="protein sequence ID" value="MEI4280990.1"/>
    <property type="molecule type" value="Genomic_DNA"/>
</dbReference>
<dbReference type="InterPro" id="IPR011009">
    <property type="entry name" value="Kinase-like_dom_sf"/>
</dbReference>
<dbReference type="Pfam" id="PF00069">
    <property type="entry name" value="Pkinase"/>
    <property type="match status" value="1"/>
</dbReference>
<accession>A0ABU8EBR9</accession>